<gene>
    <name evidence="2" type="ORF">SLNWT_2534</name>
</gene>
<evidence type="ECO:0000313" key="3">
    <source>
        <dbReference type="Proteomes" id="UP000031523"/>
    </source>
</evidence>
<sequence length="64" mass="6666">MKAQNRTAEVLGITDSDSGEGRPAKVSHLNTVALTTAVGGLEPARRIGSHRETLPLTAAPPHPN</sequence>
<evidence type="ECO:0000313" key="2">
    <source>
        <dbReference type="EMBL" id="AJE82910.1"/>
    </source>
</evidence>
<dbReference type="KEGG" id="sals:SLNWT_2534"/>
<dbReference type="AlphaFoldDB" id="A0A0B5EUK2"/>
<name>A0A0B5EUK2_STRA4</name>
<feature type="region of interest" description="Disordered" evidence="1">
    <location>
        <begin position="1"/>
        <end position="24"/>
    </location>
</feature>
<keyword evidence="3" id="KW-1185">Reference proteome</keyword>
<reference evidence="2 3" key="1">
    <citation type="submission" date="2015-01" db="EMBL/GenBank/DDBJ databases">
        <title>Enhanced salinomycin production by adjusting the supply of polyketide extender units in Streptomyce albus DSM 41398.</title>
        <authorList>
            <person name="Lu C."/>
        </authorList>
    </citation>
    <scope>NUCLEOTIDE SEQUENCE [LARGE SCALE GENOMIC DNA]</scope>
    <source>
        <strain evidence="3">ATCC 21838 / DSM 41398 / FERM P-419 / JCM 4703 / NBRC 107858</strain>
    </source>
</reference>
<accession>A0A0B5EUK2</accession>
<proteinExistence type="predicted"/>
<feature type="region of interest" description="Disordered" evidence="1">
    <location>
        <begin position="43"/>
        <end position="64"/>
    </location>
</feature>
<feature type="compositionally biased region" description="Basic and acidic residues" evidence="1">
    <location>
        <begin position="43"/>
        <end position="53"/>
    </location>
</feature>
<evidence type="ECO:0000256" key="1">
    <source>
        <dbReference type="SAM" id="MobiDB-lite"/>
    </source>
</evidence>
<organism evidence="2 3">
    <name type="scientific">Streptomyces albus (strain ATCC 21838 / DSM 41398 / FERM P-419 / JCM 4703 / NBRC 107858)</name>
    <dbReference type="NCBI Taxonomy" id="1081613"/>
    <lineage>
        <taxon>Bacteria</taxon>
        <taxon>Bacillati</taxon>
        <taxon>Actinomycetota</taxon>
        <taxon>Actinomycetes</taxon>
        <taxon>Kitasatosporales</taxon>
        <taxon>Streptomycetaceae</taxon>
        <taxon>Streptomyces</taxon>
    </lineage>
</organism>
<dbReference type="EMBL" id="CP010519">
    <property type="protein sequence ID" value="AJE82910.1"/>
    <property type="molecule type" value="Genomic_DNA"/>
</dbReference>
<protein>
    <submittedName>
        <fullName evidence="2">Uncharacterized protein</fullName>
    </submittedName>
</protein>
<dbReference type="Proteomes" id="UP000031523">
    <property type="component" value="Chromosome"/>
</dbReference>